<reference evidence="1 2" key="1">
    <citation type="submission" date="2017-05" db="EMBL/GenBank/DDBJ databases">
        <title>Full genome sequence of Pseudorhodoplanes sinuspersici.</title>
        <authorList>
            <person name="Dastgheib S.M.M."/>
            <person name="Shavandi M."/>
            <person name="Tirandaz H."/>
        </authorList>
    </citation>
    <scope>NUCLEOTIDE SEQUENCE [LARGE SCALE GENOMIC DNA]</scope>
    <source>
        <strain evidence="1 2">RIPI110</strain>
    </source>
</reference>
<dbReference type="RefSeq" id="WP_086088246.1">
    <property type="nucleotide sequence ID" value="NZ_CP021112.1"/>
</dbReference>
<organism evidence="1 2">
    <name type="scientific">Pseudorhodoplanes sinuspersici</name>
    <dbReference type="NCBI Taxonomy" id="1235591"/>
    <lineage>
        <taxon>Bacteria</taxon>
        <taxon>Pseudomonadati</taxon>
        <taxon>Pseudomonadota</taxon>
        <taxon>Alphaproteobacteria</taxon>
        <taxon>Hyphomicrobiales</taxon>
        <taxon>Pseudorhodoplanes</taxon>
    </lineage>
</organism>
<dbReference type="OrthoDB" id="8259886at2"/>
<dbReference type="Proteomes" id="UP000194137">
    <property type="component" value="Chromosome"/>
</dbReference>
<evidence type="ECO:0000313" key="2">
    <source>
        <dbReference type="Proteomes" id="UP000194137"/>
    </source>
</evidence>
<evidence type="ECO:0000313" key="1">
    <source>
        <dbReference type="EMBL" id="ARP99842.1"/>
    </source>
</evidence>
<gene>
    <name evidence="1" type="ORF">CAK95_12685</name>
</gene>
<proteinExistence type="predicted"/>
<dbReference type="KEGG" id="psin:CAK95_12685"/>
<name>A0A1W6ZR88_9HYPH</name>
<dbReference type="AlphaFoldDB" id="A0A1W6ZR88"/>
<sequence length="652" mass="72327">MNGQLILRRHAVAGNIGQRTDRPHNRAPLYLIAFVAGSIIAVSLLWGLIIALSAFDRLPSPPVSGTWCIDSRFAWMKRTPQWKDARIIAVGSSVTWRNLDFEVTSAETKKQGVFNFAPCFLTMNQTRYLTEYILGRAAAARTVLTVLAPRDFEGCSRNRTAFFEPSIADRYIDSAGFGWWLYLRNLRLNDIFNYALNVHERRAILKFDPFGSGPLIGTTLDTGRAFKPEPGCYFELTELAKSLDAKGVQLIVATFPVMRAWSDRHDARGITQTNFKLDIENALSGTKAILVDGVTGWHVPDAAFVDPAHLQWPETADFTRFVWRSALQLGATLSPIGPKNSDSPHRIGSNNDRWGHLVNYRPATEDGPTRVTASLLRSRPHKWISMDIGASPEELIINTPFVDAVSQNTPGYSEAFAAGVPRGYSWCAGSYKPPNRTAPPAGFTSVTAWGAVYPKLGAPVLPSIEGAIEIANAKTYVYLKTQSRWVAVQDQAHLRMAGSHFIADFATQPGIQMKLGHKPDNVVAIGSPPPGYNSHFWPYGRGEFDADSVDGVYVQMDMRVTDPTMTYVANVGADWWRDPIAEYVEGFANNPGAGMSNWIELSTQWKTLRFYSWDNSRLQANPPPSLLERAVATTTTRRLNDSSAYCRSQSTK</sequence>
<dbReference type="STRING" id="1235591.CAK95_12685"/>
<keyword evidence="2" id="KW-1185">Reference proteome</keyword>
<dbReference type="EMBL" id="CP021112">
    <property type="protein sequence ID" value="ARP99842.1"/>
    <property type="molecule type" value="Genomic_DNA"/>
</dbReference>
<protein>
    <submittedName>
        <fullName evidence="1">Uncharacterized protein</fullName>
    </submittedName>
</protein>
<accession>A0A1W6ZR88</accession>